<reference evidence="1" key="1">
    <citation type="submission" date="2024-07" db="EMBL/GenBank/DDBJ databases">
        <title>Identification and characteristics of a novel species of coltsfoot's symbiotic bacteria.</title>
        <authorList>
            <person name="Juszczyk A."/>
            <person name="Jasielczuk I."/>
            <person name="Gurgul A."/>
            <person name="Rogala M."/>
            <person name="Kowalczyk A."/>
            <person name="Szmatola T."/>
            <person name="Kosecka-Strojek M."/>
            <person name="Arent Z."/>
            <person name="Latowski D."/>
        </authorList>
    </citation>
    <scope>NUCLEOTIDE SEQUENCE</scope>
    <source>
        <strain evidence="1">Hg7Tf</strain>
    </source>
</reference>
<dbReference type="AlphaFoldDB" id="A0AB39I5Q4"/>
<dbReference type="RefSeq" id="WP_045186016.1">
    <property type="nucleotide sequence ID" value="NZ_CP162607.1"/>
</dbReference>
<accession>A0AB39I5Q4</accession>
<dbReference type="PROSITE" id="PS51257">
    <property type="entry name" value="PROKAR_LIPOPROTEIN"/>
    <property type="match status" value="1"/>
</dbReference>
<organism evidence="1">
    <name type="scientific">Pseudomonas sp. Hg7Tf</name>
    <dbReference type="NCBI Taxonomy" id="3236988"/>
    <lineage>
        <taxon>Bacteria</taxon>
        <taxon>Pseudomonadati</taxon>
        <taxon>Pseudomonadota</taxon>
        <taxon>Gammaproteobacteria</taxon>
        <taxon>Pseudomonadales</taxon>
        <taxon>Pseudomonadaceae</taxon>
        <taxon>Pseudomonas</taxon>
    </lineage>
</organism>
<evidence type="ECO:0000313" key="1">
    <source>
        <dbReference type="EMBL" id="XDK38967.1"/>
    </source>
</evidence>
<evidence type="ECO:0008006" key="2">
    <source>
        <dbReference type="Google" id="ProtNLM"/>
    </source>
</evidence>
<dbReference type="EMBL" id="CP162607">
    <property type="protein sequence ID" value="XDK38967.1"/>
    <property type="molecule type" value="Genomic_DNA"/>
</dbReference>
<gene>
    <name evidence="1" type="ORF">AB4Y39_09940</name>
</gene>
<proteinExistence type="predicted"/>
<sequence>MLKAPLTVTLCIAAVLLGGCSTQLTEAGAKVSLVTAASSEHCNLLQMFTVQGSDPDETLRMAFNRAADLGADSMAVANGEENTDGAKIEGAALRCRA</sequence>
<protein>
    <recommendedName>
        <fullName evidence="2">DUF4156 domain-containing protein</fullName>
    </recommendedName>
</protein>
<name>A0AB39I5Q4_9PSED</name>